<feature type="compositionally biased region" description="Polar residues" evidence="1">
    <location>
        <begin position="271"/>
        <end position="306"/>
    </location>
</feature>
<dbReference type="Proteomes" id="UP001500367">
    <property type="component" value="Unassembled WGS sequence"/>
</dbReference>
<evidence type="ECO:0000256" key="2">
    <source>
        <dbReference type="SAM" id="Phobius"/>
    </source>
</evidence>
<evidence type="ECO:0008006" key="5">
    <source>
        <dbReference type="Google" id="ProtNLM"/>
    </source>
</evidence>
<keyword evidence="2" id="KW-0472">Membrane</keyword>
<feature type="compositionally biased region" description="Low complexity" evidence="1">
    <location>
        <begin position="226"/>
        <end position="249"/>
    </location>
</feature>
<keyword evidence="2" id="KW-0812">Transmembrane</keyword>
<protein>
    <recommendedName>
        <fullName evidence="5">Vitellogenin II</fullName>
    </recommendedName>
</protein>
<sequence length="339" mass="38152">MSNNKKAIDMKTNYFFTKKISIYSVFGVLALIGTSCGSYQNTSYYDNDGIYGSTDNKPKQTEESKANSAYYKEYFSSLKQESEEVFTDVETYSSYNDTVSRNQSQTEVNYAGWGSNNSENIIVNVYDNGWGWNNWGWNNGWGMNNWGWNNWGWNNGWGWNNWYGPGWGWNNWGWNNGWSWNNWYGPGWGWNNGWYGNGWGWNNGWNGNNYAFSNGRRNTNYNNNINNGLGNRRVSNIGNTRNTNTIRSSYQTDGVRRTNTTVRNPNTTRNDSQTGGVRTTSPTRNDNNTVRPTTSPVRTSTNTRSYDSPRSYSPSPSSGGGGSFGGGGGGGRSSGGGRR</sequence>
<evidence type="ECO:0000256" key="1">
    <source>
        <dbReference type="SAM" id="MobiDB-lite"/>
    </source>
</evidence>
<feature type="compositionally biased region" description="Low complexity" evidence="1">
    <location>
        <begin position="257"/>
        <end position="270"/>
    </location>
</feature>
<keyword evidence="2" id="KW-1133">Transmembrane helix</keyword>
<keyword evidence="4" id="KW-1185">Reference proteome</keyword>
<dbReference type="EMBL" id="BAABCT010000003">
    <property type="protein sequence ID" value="GAA4071342.1"/>
    <property type="molecule type" value="Genomic_DNA"/>
</dbReference>
<reference evidence="4" key="1">
    <citation type="journal article" date="2019" name="Int. J. Syst. Evol. Microbiol.">
        <title>The Global Catalogue of Microorganisms (GCM) 10K type strain sequencing project: providing services to taxonomists for standard genome sequencing and annotation.</title>
        <authorList>
            <consortium name="The Broad Institute Genomics Platform"/>
            <consortium name="The Broad Institute Genome Sequencing Center for Infectious Disease"/>
            <person name="Wu L."/>
            <person name="Ma J."/>
        </authorList>
    </citation>
    <scope>NUCLEOTIDE SEQUENCE [LARGE SCALE GENOMIC DNA]</scope>
    <source>
        <strain evidence="4">JCM 17069</strain>
    </source>
</reference>
<comment type="caution">
    <text evidence="3">The sequence shown here is derived from an EMBL/GenBank/DDBJ whole genome shotgun (WGS) entry which is preliminary data.</text>
</comment>
<feature type="transmembrane region" description="Helical" evidence="2">
    <location>
        <begin position="20"/>
        <end position="40"/>
    </location>
</feature>
<evidence type="ECO:0000313" key="4">
    <source>
        <dbReference type="Proteomes" id="UP001500367"/>
    </source>
</evidence>
<organism evidence="3 4">
    <name type="scientific">Flavobacterium cheonanense</name>
    <dbReference type="NCBI Taxonomy" id="706183"/>
    <lineage>
        <taxon>Bacteria</taxon>
        <taxon>Pseudomonadati</taxon>
        <taxon>Bacteroidota</taxon>
        <taxon>Flavobacteriia</taxon>
        <taxon>Flavobacteriales</taxon>
        <taxon>Flavobacteriaceae</taxon>
        <taxon>Flavobacterium</taxon>
    </lineage>
</organism>
<feature type="region of interest" description="Disordered" evidence="1">
    <location>
        <begin position="226"/>
        <end position="339"/>
    </location>
</feature>
<accession>A0ABP7VNV0</accession>
<feature type="compositionally biased region" description="Gly residues" evidence="1">
    <location>
        <begin position="318"/>
        <end position="339"/>
    </location>
</feature>
<name>A0ABP7VNV0_9FLAO</name>
<feature type="compositionally biased region" description="Low complexity" evidence="1">
    <location>
        <begin position="308"/>
        <end position="317"/>
    </location>
</feature>
<gene>
    <name evidence="3" type="ORF">GCM10022389_15730</name>
</gene>
<proteinExistence type="predicted"/>
<evidence type="ECO:0000313" key="3">
    <source>
        <dbReference type="EMBL" id="GAA4071342.1"/>
    </source>
</evidence>